<sequence>MDDEDPFKLAERFFKNDYNDRGMVKWQGFYLSDHTEDVAKHEQSAANLRNQKEMPPLDMATISEILFHAYTESKPILYQLKGKSELGVYAPIERGLVNGYLDNEIAIGNARILIDDLQWCELT</sequence>
<dbReference type="OrthoDB" id="1644322at2"/>
<gene>
    <name evidence="1" type="ORF">IV67_GL000513</name>
</gene>
<dbReference type="STRING" id="1620.IV67_GL000513"/>
<dbReference type="Proteomes" id="UP000051673">
    <property type="component" value="Unassembled WGS sequence"/>
</dbReference>
<evidence type="ECO:0000313" key="1">
    <source>
        <dbReference type="EMBL" id="KRN77000.1"/>
    </source>
</evidence>
<proteinExistence type="predicted"/>
<name>A0A0R2JI60_9LACO</name>
<evidence type="ECO:0008006" key="3">
    <source>
        <dbReference type="Google" id="ProtNLM"/>
    </source>
</evidence>
<dbReference type="RefSeq" id="WP_057787885.1">
    <property type="nucleotide sequence ID" value="NZ_CBDALJ010000020.1"/>
</dbReference>
<protein>
    <recommendedName>
        <fullName evidence="3">DNA-directed RNA polymerase beta subunit</fullName>
    </recommendedName>
</protein>
<reference evidence="1 2" key="1">
    <citation type="journal article" date="2015" name="Genome Announc.">
        <title>Expanding the biotechnology potential of lactobacilli through comparative genomics of 213 strains and associated genera.</title>
        <authorList>
            <person name="Sun Z."/>
            <person name="Harris H.M."/>
            <person name="McCann A."/>
            <person name="Guo C."/>
            <person name="Argimon S."/>
            <person name="Zhang W."/>
            <person name="Yang X."/>
            <person name="Jeffery I.B."/>
            <person name="Cooney J.C."/>
            <person name="Kagawa T.F."/>
            <person name="Liu W."/>
            <person name="Song Y."/>
            <person name="Salvetti E."/>
            <person name="Wrobel A."/>
            <person name="Rasinkangas P."/>
            <person name="Parkhill J."/>
            <person name="Rea M.C."/>
            <person name="O'Sullivan O."/>
            <person name="Ritari J."/>
            <person name="Douillard F.P."/>
            <person name="Paul Ross R."/>
            <person name="Yang R."/>
            <person name="Briner A.E."/>
            <person name="Felis G.E."/>
            <person name="de Vos W.M."/>
            <person name="Barrangou R."/>
            <person name="Klaenhammer T.R."/>
            <person name="Caufield P.W."/>
            <person name="Cui Y."/>
            <person name="Zhang H."/>
            <person name="O'Toole P.W."/>
        </authorList>
    </citation>
    <scope>NUCLEOTIDE SEQUENCE [LARGE SCALE GENOMIC DNA]</scope>
    <source>
        <strain evidence="1 2">DSM 20014</strain>
    </source>
</reference>
<evidence type="ECO:0000313" key="2">
    <source>
        <dbReference type="Proteomes" id="UP000051673"/>
    </source>
</evidence>
<dbReference type="EMBL" id="JQCD01000024">
    <property type="protein sequence ID" value="KRN77000.1"/>
    <property type="molecule type" value="Genomic_DNA"/>
</dbReference>
<accession>A0A0R2JI60</accession>
<comment type="caution">
    <text evidence="1">The sequence shown here is derived from an EMBL/GenBank/DDBJ whole genome shotgun (WGS) entry which is preliminary data.</text>
</comment>
<organism evidence="1 2">
    <name type="scientific">Weissella minor</name>
    <dbReference type="NCBI Taxonomy" id="1620"/>
    <lineage>
        <taxon>Bacteria</taxon>
        <taxon>Bacillati</taxon>
        <taxon>Bacillota</taxon>
        <taxon>Bacilli</taxon>
        <taxon>Lactobacillales</taxon>
        <taxon>Lactobacillaceae</taxon>
        <taxon>Weissella</taxon>
    </lineage>
</organism>
<dbReference type="AlphaFoldDB" id="A0A0R2JI60"/>
<dbReference type="PATRIC" id="fig|1620.3.peg.520"/>
<keyword evidence="2" id="KW-1185">Reference proteome</keyword>